<dbReference type="AlphaFoldDB" id="C0W0D3"/>
<dbReference type="HOGENOM" id="CLU_089574_1_1_11"/>
<feature type="signal peptide" evidence="1">
    <location>
        <begin position="1"/>
        <end position="22"/>
    </location>
</feature>
<keyword evidence="4" id="KW-1185">Reference proteome</keyword>
<evidence type="ECO:0000256" key="1">
    <source>
        <dbReference type="SAM" id="SignalP"/>
    </source>
</evidence>
<dbReference type="PROSITE" id="PS51257">
    <property type="entry name" value="PROKAR_LIPOPROTEIN"/>
    <property type="match status" value="1"/>
</dbReference>
<proteinExistence type="predicted"/>
<dbReference type="Gene3D" id="3.40.250.10">
    <property type="entry name" value="Rhodanese-like domain"/>
    <property type="match status" value="1"/>
</dbReference>
<dbReference type="Pfam" id="PF00581">
    <property type="entry name" value="Rhodanese"/>
    <property type="match status" value="1"/>
</dbReference>
<dbReference type="STRING" id="525245.HMPREF0044_1011"/>
<dbReference type="Proteomes" id="UP000010301">
    <property type="component" value="Unassembled WGS sequence"/>
</dbReference>
<feature type="chain" id="PRO_5038717278" evidence="1">
    <location>
        <begin position="23"/>
        <end position="136"/>
    </location>
</feature>
<keyword evidence="1" id="KW-0732">Signal</keyword>
<dbReference type="PROSITE" id="PS50206">
    <property type="entry name" value="RHODANESE_3"/>
    <property type="match status" value="1"/>
</dbReference>
<name>C0W0D3_9ACTO</name>
<dbReference type="PANTHER" id="PTHR45431">
    <property type="entry name" value="RHODANESE-LIKE DOMAIN-CONTAINING PROTEIN 15, CHLOROPLASTIC"/>
    <property type="match status" value="1"/>
</dbReference>
<organism evidence="3 4">
    <name type="scientific">Gleimia coleocanis DSM 15436</name>
    <dbReference type="NCBI Taxonomy" id="525245"/>
    <lineage>
        <taxon>Bacteria</taxon>
        <taxon>Bacillati</taxon>
        <taxon>Actinomycetota</taxon>
        <taxon>Actinomycetes</taxon>
        <taxon>Actinomycetales</taxon>
        <taxon>Actinomycetaceae</taxon>
        <taxon>Gleimia</taxon>
    </lineage>
</organism>
<dbReference type="RefSeq" id="WP_006546783.1">
    <property type="nucleotide sequence ID" value="NZ_DS999543.1"/>
</dbReference>
<dbReference type="CDD" id="cd00158">
    <property type="entry name" value="RHOD"/>
    <property type="match status" value="1"/>
</dbReference>
<evidence type="ECO:0000259" key="2">
    <source>
        <dbReference type="PROSITE" id="PS50206"/>
    </source>
</evidence>
<dbReference type="OrthoDB" id="9800872at2"/>
<dbReference type="eggNOG" id="COG0607">
    <property type="taxonomic scope" value="Bacteria"/>
</dbReference>
<sequence>MKTPLRPLSVIVAAAFALSACGGTTQPAASTGNEMNSNSKAKQSVVVGDATIIDVRTPEEYAEGHVDQAVNIDVKSADFAQQVSELDPNVQYYVYCRSGNRSAVAAQYMLENGFTNVTDLGSVTDAAEALSLPIVP</sequence>
<feature type="domain" description="Rhodanese" evidence="2">
    <location>
        <begin position="46"/>
        <end position="136"/>
    </location>
</feature>
<dbReference type="InterPro" id="IPR036873">
    <property type="entry name" value="Rhodanese-like_dom_sf"/>
</dbReference>
<accession>C0W0D3</accession>
<dbReference type="EMBL" id="ACFG01000030">
    <property type="protein sequence ID" value="EEH63992.1"/>
    <property type="molecule type" value="Genomic_DNA"/>
</dbReference>
<evidence type="ECO:0000313" key="3">
    <source>
        <dbReference type="EMBL" id="EEH63992.1"/>
    </source>
</evidence>
<gene>
    <name evidence="3" type="ORF">HMPREF0044_1011</name>
</gene>
<dbReference type="SUPFAM" id="SSF52821">
    <property type="entry name" value="Rhodanese/Cell cycle control phosphatase"/>
    <property type="match status" value="1"/>
</dbReference>
<dbReference type="InterPro" id="IPR001763">
    <property type="entry name" value="Rhodanese-like_dom"/>
</dbReference>
<reference evidence="3 4" key="1">
    <citation type="submission" date="2009-01" db="EMBL/GenBank/DDBJ databases">
        <authorList>
            <person name="Qin X."/>
            <person name="Bachman B."/>
            <person name="Battles P."/>
            <person name="Bell A."/>
            <person name="Bess C."/>
            <person name="Bickham C."/>
            <person name="Chaboub L."/>
            <person name="Chen D."/>
            <person name="Coyle M."/>
            <person name="Deiros D.R."/>
            <person name="Dinh H."/>
            <person name="Forbes L."/>
            <person name="Fowler G."/>
            <person name="Francisco L."/>
            <person name="Fu Q."/>
            <person name="Gubbala S."/>
            <person name="Hale W."/>
            <person name="Han Y."/>
            <person name="Hemphill L."/>
            <person name="Highlander S.K."/>
            <person name="Hirani K."/>
            <person name="Hogues M."/>
            <person name="Jackson L."/>
            <person name="Jakkamsetti A."/>
            <person name="Javaid M."/>
            <person name="Jiang H."/>
            <person name="Korchina V."/>
            <person name="Kovar C."/>
            <person name="Lara F."/>
            <person name="Lee S."/>
            <person name="Mata R."/>
            <person name="Mathew T."/>
            <person name="Moen C."/>
            <person name="Morales K."/>
            <person name="Munidasa M."/>
            <person name="Nazareth L."/>
            <person name="Ngo R."/>
            <person name="Nguyen L."/>
            <person name="Okwuonu G."/>
            <person name="Ongeri F."/>
            <person name="Patil S."/>
            <person name="Petrosino J."/>
            <person name="Pham C."/>
            <person name="Pham P."/>
            <person name="Pu L.-L."/>
            <person name="Puazo M."/>
            <person name="Raj R."/>
            <person name="Reid J."/>
            <person name="Rouhana J."/>
            <person name="Saada N."/>
            <person name="Shang Y."/>
            <person name="Simmons D."/>
            <person name="Thornton R."/>
            <person name="Warren J."/>
            <person name="Weissenberger G."/>
            <person name="Zhang J."/>
            <person name="Zhang L."/>
            <person name="Zhou C."/>
            <person name="Zhu D."/>
            <person name="Muzny D."/>
            <person name="Worley K."/>
            <person name="Gibbs R."/>
        </authorList>
    </citation>
    <scope>NUCLEOTIDE SEQUENCE [LARGE SCALE GENOMIC DNA]</scope>
    <source>
        <strain evidence="3 4">DSM 15436</strain>
    </source>
</reference>
<protein>
    <submittedName>
        <fullName evidence="3">Rhodanese-like protein</fullName>
    </submittedName>
</protein>
<comment type="caution">
    <text evidence="3">The sequence shown here is derived from an EMBL/GenBank/DDBJ whole genome shotgun (WGS) entry which is preliminary data.</text>
</comment>
<dbReference type="SMART" id="SM00450">
    <property type="entry name" value="RHOD"/>
    <property type="match status" value="1"/>
</dbReference>
<dbReference type="PANTHER" id="PTHR45431:SF3">
    <property type="entry name" value="RHODANESE-LIKE DOMAIN-CONTAINING PROTEIN 15, CHLOROPLASTIC"/>
    <property type="match status" value="1"/>
</dbReference>
<dbReference type="InterPro" id="IPR052367">
    <property type="entry name" value="Thiosulfate_ST/Rhodanese-like"/>
</dbReference>
<evidence type="ECO:0000313" key="4">
    <source>
        <dbReference type="Proteomes" id="UP000010301"/>
    </source>
</evidence>